<feature type="non-terminal residue" evidence="1">
    <location>
        <position position="54"/>
    </location>
</feature>
<sequence length="54" mass="6173">YFSGIGRPSFSKMSLEEAIKLASDPQSYYDYLCIVKFAIPRLIFEKLGLPMPLK</sequence>
<feature type="non-terminal residue" evidence="1">
    <location>
        <position position="1"/>
    </location>
</feature>
<dbReference type="EMBL" id="BARW01042747">
    <property type="protein sequence ID" value="GAJ16420.1"/>
    <property type="molecule type" value="Genomic_DNA"/>
</dbReference>
<comment type="caution">
    <text evidence="1">The sequence shown here is derived from an EMBL/GenBank/DDBJ whole genome shotgun (WGS) entry which is preliminary data.</text>
</comment>
<protein>
    <submittedName>
        <fullName evidence="1">Uncharacterized protein</fullName>
    </submittedName>
</protein>
<proteinExistence type="predicted"/>
<evidence type="ECO:0000313" key="1">
    <source>
        <dbReference type="EMBL" id="GAJ16420.1"/>
    </source>
</evidence>
<organism evidence="1">
    <name type="scientific">marine sediment metagenome</name>
    <dbReference type="NCBI Taxonomy" id="412755"/>
    <lineage>
        <taxon>unclassified sequences</taxon>
        <taxon>metagenomes</taxon>
        <taxon>ecological metagenomes</taxon>
    </lineage>
</organism>
<accession>X1VXI2</accession>
<reference evidence="1" key="1">
    <citation type="journal article" date="2014" name="Front. Microbiol.">
        <title>High frequency of phylogenetically diverse reductive dehalogenase-homologous genes in deep subseafloor sedimentary metagenomes.</title>
        <authorList>
            <person name="Kawai M."/>
            <person name="Futagami T."/>
            <person name="Toyoda A."/>
            <person name="Takaki Y."/>
            <person name="Nishi S."/>
            <person name="Hori S."/>
            <person name="Arai W."/>
            <person name="Tsubouchi T."/>
            <person name="Morono Y."/>
            <person name="Uchiyama I."/>
            <person name="Ito T."/>
            <person name="Fujiyama A."/>
            <person name="Inagaki F."/>
            <person name="Takami H."/>
        </authorList>
    </citation>
    <scope>NUCLEOTIDE SEQUENCE</scope>
    <source>
        <strain evidence="1">Expedition CK06-06</strain>
    </source>
</reference>
<name>X1VXI2_9ZZZZ</name>
<gene>
    <name evidence="1" type="ORF">S12H4_63136</name>
</gene>
<dbReference type="AlphaFoldDB" id="X1VXI2"/>